<dbReference type="InterPro" id="IPR002110">
    <property type="entry name" value="Ankyrin_rpt"/>
</dbReference>
<dbReference type="Proteomes" id="UP000241890">
    <property type="component" value="Unassembled WGS sequence"/>
</dbReference>
<name>A0A2R5G3Z7_9STRA</name>
<dbReference type="InParanoid" id="A0A2R5G3Z7"/>
<feature type="repeat" description="ANK" evidence="1">
    <location>
        <begin position="210"/>
        <end position="242"/>
    </location>
</feature>
<evidence type="ECO:0000256" key="2">
    <source>
        <dbReference type="SAM" id="MobiDB-lite"/>
    </source>
</evidence>
<feature type="region of interest" description="Disordered" evidence="2">
    <location>
        <begin position="170"/>
        <end position="192"/>
    </location>
</feature>
<dbReference type="Pfam" id="PF00023">
    <property type="entry name" value="Ank"/>
    <property type="match status" value="1"/>
</dbReference>
<evidence type="ECO:0000313" key="3">
    <source>
        <dbReference type="EMBL" id="GBG25275.1"/>
    </source>
</evidence>
<dbReference type="InterPro" id="IPR036770">
    <property type="entry name" value="Ankyrin_rpt-contain_sf"/>
</dbReference>
<protein>
    <submittedName>
        <fullName evidence="3">Uncharacterized protein</fullName>
    </submittedName>
</protein>
<evidence type="ECO:0000313" key="4">
    <source>
        <dbReference type="Proteomes" id="UP000241890"/>
    </source>
</evidence>
<dbReference type="AlphaFoldDB" id="A0A2R5G3Z7"/>
<dbReference type="EMBL" id="BEYU01000012">
    <property type="protein sequence ID" value="GBG25275.1"/>
    <property type="molecule type" value="Genomic_DNA"/>
</dbReference>
<sequence>MLEAPVVVRRVLEALDVRSAGRLATCSAGLRALVDADDAFWDAEKARLDTTTQPARKRKRCATAQPRDVPARQSARLRVCAKESCRRAFVLRSARTEIFLLRLQKLAAGGHLSVTSFRALVASLEPLLLRKFFPVLQSSALIEIVKARGASQAKINAVLRFLLNAHANDAGESGTNSKSASSSSTEEGRRKRKLLHHGSHPFPVDAAGDDGMTALCIACARGLYTVASTLLAAGASPSALGSGCFESPSRTRIKGSFTPLGWAQHMIAAISKLADQSGQDQHAELLRNLRRCETLMKRNDVHS</sequence>
<accession>A0A2R5G3Z7</accession>
<evidence type="ECO:0000256" key="1">
    <source>
        <dbReference type="PROSITE-ProRule" id="PRU00023"/>
    </source>
</evidence>
<dbReference type="Gene3D" id="1.25.40.20">
    <property type="entry name" value="Ankyrin repeat-containing domain"/>
    <property type="match status" value="1"/>
</dbReference>
<gene>
    <name evidence="3" type="ORF">FCC1311_014922</name>
</gene>
<proteinExistence type="predicted"/>
<keyword evidence="1" id="KW-0040">ANK repeat</keyword>
<reference evidence="3 4" key="1">
    <citation type="submission" date="2017-12" db="EMBL/GenBank/DDBJ databases">
        <title>Sequencing, de novo assembly and annotation of complete genome of a new Thraustochytrid species, strain FCC1311.</title>
        <authorList>
            <person name="Sedici K."/>
            <person name="Godart F."/>
            <person name="Aiese Cigliano R."/>
            <person name="Sanseverino W."/>
            <person name="Barakat M."/>
            <person name="Ortet P."/>
            <person name="Marechal E."/>
            <person name="Cagnac O."/>
            <person name="Amato A."/>
        </authorList>
    </citation>
    <scope>NUCLEOTIDE SEQUENCE [LARGE SCALE GENOMIC DNA]</scope>
</reference>
<dbReference type="PROSITE" id="PS50088">
    <property type="entry name" value="ANK_REPEAT"/>
    <property type="match status" value="1"/>
</dbReference>
<keyword evidence="4" id="KW-1185">Reference proteome</keyword>
<comment type="caution">
    <text evidence="3">The sequence shown here is derived from an EMBL/GenBank/DDBJ whole genome shotgun (WGS) entry which is preliminary data.</text>
</comment>
<dbReference type="SUPFAM" id="SSF48403">
    <property type="entry name" value="Ankyrin repeat"/>
    <property type="match status" value="1"/>
</dbReference>
<feature type="compositionally biased region" description="Low complexity" evidence="2">
    <location>
        <begin position="171"/>
        <end position="185"/>
    </location>
</feature>
<organism evidence="3 4">
    <name type="scientific">Hondaea fermentalgiana</name>
    <dbReference type="NCBI Taxonomy" id="2315210"/>
    <lineage>
        <taxon>Eukaryota</taxon>
        <taxon>Sar</taxon>
        <taxon>Stramenopiles</taxon>
        <taxon>Bigyra</taxon>
        <taxon>Labyrinthulomycetes</taxon>
        <taxon>Thraustochytrida</taxon>
        <taxon>Thraustochytriidae</taxon>
        <taxon>Hondaea</taxon>
    </lineage>
</organism>